<feature type="domain" description="VOC" evidence="1">
    <location>
        <begin position="2"/>
        <end position="123"/>
    </location>
</feature>
<proteinExistence type="predicted"/>
<dbReference type="AlphaFoldDB" id="A0A841FUW3"/>
<keyword evidence="3" id="KW-1185">Reference proteome</keyword>
<organism evidence="2 3">
    <name type="scientific">Phytomonospora endophytica</name>
    <dbReference type="NCBI Taxonomy" id="714109"/>
    <lineage>
        <taxon>Bacteria</taxon>
        <taxon>Bacillati</taxon>
        <taxon>Actinomycetota</taxon>
        <taxon>Actinomycetes</taxon>
        <taxon>Micromonosporales</taxon>
        <taxon>Micromonosporaceae</taxon>
        <taxon>Phytomonospora</taxon>
    </lineage>
</organism>
<reference evidence="2 3" key="1">
    <citation type="submission" date="2020-08" db="EMBL/GenBank/DDBJ databases">
        <title>Genomic Encyclopedia of Type Strains, Phase IV (KMG-IV): sequencing the most valuable type-strain genomes for metagenomic binning, comparative biology and taxonomic classification.</title>
        <authorList>
            <person name="Goeker M."/>
        </authorList>
    </citation>
    <scope>NUCLEOTIDE SEQUENCE [LARGE SCALE GENOMIC DNA]</scope>
    <source>
        <strain evidence="2 3">YIM 65646</strain>
    </source>
</reference>
<dbReference type="RefSeq" id="WP_184788618.1">
    <property type="nucleotide sequence ID" value="NZ_BONT01000075.1"/>
</dbReference>
<dbReference type="Gene3D" id="3.30.720.110">
    <property type="match status" value="1"/>
</dbReference>
<dbReference type="GO" id="GO:0051213">
    <property type="term" value="F:dioxygenase activity"/>
    <property type="evidence" value="ECO:0007669"/>
    <property type="project" value="UniProtKB-KW"/>
</dbReference>
<protein>
    <submittedName>
        <fullName evidence="2">Catechol 2,3-dioxygenase-like lactoylglutathione lyase family enzyme</fullName>
    </submittedName>
</protein>
<gene>
    <name evidence="2" type="ORF">HNR73_003634</name>
</gene>
<evidence type="ECO:0000259" key="1">
    <source>
        <dbReference type="PROSITE" id="PS51819"/>
    </source>
</evidence>
<dbReference type="Gene3D" id="3.30.720.120">
    <property type="match status" value="1"/>
</dbReference>
<dbReference type="GO" id="GO:0016829">
    <property type="term" value="F:lyase activity"/>
    <property type="evidence" value="ECO:0007669"/>
    <property type="project" value="UniProtKB-KW"/>
</dbReference>
<dbReference type="EMBL" id="JACHGT010000007">
    <property type="protein sequence ID" value="MBB6035770.1"/>
    <property type="molecule type" value="Genomic_DNA"/>
</dbReference>
<keyword evidence="2" id="KW-0560">Oxidoreductase</keyword>
<dbReference type="InterPro" id="IPR029068">
    <property type="entry name" value="Glyas_Bleomycin-R_OHBP_Dase"/>
</dbReference>
<accession>A0A841FUW3</accession>
<sequence length="133" mass="14467">MKVTSTAISLNVDDVTASADFARDHLGYERAMAADGFVSLKRGDAAVDLIFLRRGIEVLPEGLREQHTAGLIVALVVDDIATEYDRLSAEGVPVVVPLRTEEWGERLFVVADPNGVHYEFVQWITPEAGDAGN</sequence>
<name>A0A841FUW3_9ACTN</name>
<dbReference type="InterPro" id="IPR004360">
    <property type="entry name" value="Glyas_Fos-R_dOase_dom"/>
</dbReference>
<dbReference type="Proteomes" id="UP000548476">
    <property type="component" value="Unassembled WGS sequence"/>
</dbReference>
<evidence type="ECO:0000313" key="3">
    <source>
        <dbReference type="Proteomes" id="UP000548476"/>
    </source>
</evidence>
<comment type="caution">
    <text evidence="2">The sequence shown here is derived from an EMBL/GenBank/DDBJ whole genome shotgun (WGS) entry which is preliminary data.</text>
</comment>
<dbReference type="PROSITE" id="PS51819">
    <property type="entry name" value="VOC"/>
    <property type="match status" value="1"/>
</dbReference>
<dbReference type="InterPro" id="IPR037523">
    <property type="entry name" value="VOC_core"/>
</dbReference>
<keyword evidence="2" id="KW-0456">Lyase</keyword>
<evidence type="ECO:0000313" key="2">
    <source>
        <dbReference type="EMBL" id="MBB6035770.1"/>
    </source>
</evidence>
<dbReference type="Pfam" id="PF00903">
    <property type="entry name" value="Glyoxalase"/>
    <property type="match status" value="1"/>
</dbReference>
<dbReference type="SUPFAM" id="SSF54593">
    <property type="entry name" value="Glyoxalase/Bleomycin resistance protein/Dihydroxybiphenyl dioxygenase"/>
    <property type="match status" value="1"/>
</dbReference>
<keyword evidence="2" id="KW-0223">Dioxygenase</keyword>